<proteinExistence type="predicted"/>
<feature type="domain" description="F-box" evidence="2">
    <location>
        <begin position="17"/>
        <end position="63"/>
    </location>
</feature>
<evidence type="ECO:0000313" key="3">
    <source>
        <dbReference type="EMBL" id="ETO26632.1"/>
    </source>
</evidence>
<sequence>MSMRENEQSSHTFNLFSRNFDAIPSDILLQVLLFLEIQDIVSFGQVSKTLKGVSENVKVFDLTPFQRNEFSLNFIKGIQTITTVKDNSISQSSLTLSFSLFVYGFIEILSSLHNNAHTWKIPCDHYLCDEKVIRLLEKKFRGDESANKYGIKHLTLIQTEKLLRWSYAPSFHLGFTSAPFLLLLKKYQPRLLSLIFDNQSFWLAEDILDITLCQQIKCLCIPFVNQVLFFFLFLLLFFFCCIVYILRVYVCKFYPKFHPTAKVKSLTIFGERASMGQFISFSIMNIDNNKHIYGSTLQHLQLHRQQFAFDIDDLLYMIHSNCEQLITLQIHFCRFIKSTFNTLSDEIKDDSISLLQKS</sequence>
<dbReference type="SMART" id="SM00256">
    <property type="entry name" value="FBOX"/>
    <property type="match status" value="1"/>
</dbReference>
<dbReference type="Pfam" id="PF00646">
    <property type="entry name" value="F-box"/>
    <property type="match status" value="1"/>
</dbReference>
<dbReference type="InterPro" id="IPR036047">
    <property type="entry name" value="F-box-like_dom_sf"/>
</dbReference>
<dbReference type="SUPFAM" id="SSF81383">
    <property type="entry name" value="F-box domain"/>
    <property type="match status" value="1"/>
</dbReference>
<dbReference type="InterPro" id="IPR001810">
    <property type="entry name" value="F-box_dom"/>
</dbReference>
<name>X6NMK3_RETFI</name>
<evidence type="ECO:0000256" key="1">
    <source>
        <dbReference type="SAM" id="Phobius"/>
    </source>
</evidence>
<accession>X6NMK3</accession>
<feature type="non-terminal residue" evidence="3">
    <location>
        <position position="358"/>
    </location>
</feature>
<dbReference type="CDD" id="cd09917">
    <property type="entry name" value="F-box_SF"/>
    <property type="match status" value="1"/>
</dbReference>
<dbReference type="PROSITE" id="PS50181">
    <property type="entry name" value="FBOX"/>
    <property type="match status" value="1"/>
</dbReference>
<feature type="transmembrane region" description="Helical" evidence="1">
    <location>
        <begin position="227"/>
        <end position="246"/>
    </location>
</feature>
<protein>
    <recommendedName>
        <fullName evidence="2">F-box domain-containing protein</fullName>
    </recommendedName>
</protein>
<gene>
    <name evidence="3" type="ORF">RFI_10500</name>
</gene>
<evidence type="ECO:0000259" key="2">
    <source>
        <dbReference type="PROSITE" id="PS50181"/>
    </source>
</evidence>
<keyword evidence="1" id="KW-0812">Transmembrane</keyword>
<comment type="caution">
    <text evidence="3">The sequence shown here is derived from an EMBL/GenBank/DDBJ whole genome shotgun (WGS) entry which is preliminary data.</text>
</comment>
<keyword evidence="1" id="KW-1133">Transmembrane helix</keyword>
<dbReference type="Proteomes" id="UP000023152">
    <property type="component" value="Unassembled WGS sequence"/>
</dbReference>
<dbReference type="AlphaFoldDB" id="X6NMK3"/>
<organism evidence="3 4">
    <name type="scientific">Reticulomyxa filosa</name>
    <dbReference type="NCBI Taxonomy" id="46433"/>
    <lineage>
        <taxon>Eukaryota</taxon>
        <taxon>Sar</taxon>
        <taxon>Rhizaria</taxon>
        <taxon>Retaria</taxon>
        <taxon>Foraminifera</taxon>
        <taxon>Monothalamids</taxon>
        <taxon>Reticulomyxidae</taxon>
        <taxon>Reticulomyxa</taxon>
    </lineage>
</organism>
<keyword evidence="1" id="KW-0472">Membrane</keyword>
<dbReference type="EMBL" id="ASPP01007734">
    <property type="protein sequence ID" value="ETO26632.1"/>
    <property type="molecule type" value="Genomic_DNA"/>
</dbReference>
<evidence type="ECO:0000313" key="4">
    <source>
        <dbReference type="Proteomes" id="UP000023152"/>
    </source>
</evidence>
<reference evidence="3 4" key="1">
    <citation type="journal article" date="2013" name="Curr. Biol.">
        <title>The Genome of the Foraminiferan Reticulomyxa filosa.</title>
        <authorList>
            <person name="Glockner G."/>
            <person name="Hulsmann N."/>
            <person name="Schleicher M."/>
            <person name="Noegel A.A."/>
            <person name="Eichinger L."/>
            <person name="Gallinger C."/>
            <person name="Pawlowski J."/>
            <person name="Sierra R."/>
            <person name="Euteneuer U."/>
            <person name="Pillet L."/>
            <person name="Moustafa A."/>
            <person name="Platzer M."/>
            <person name="Groth M."/>
            <person name="Szafranski K."/>
            <person name="Schliwa M."/>
        </authorList>
    </citation>
    <scope>NUCLEOTIDE SEQUENCE [LARGE SCALE GENOMIC DNA]</scope>
</reference>
<keyword evidence="4" id="KW-1185">Reference proteome</keyword>